<evidence type="ECO:0000256" key="7">
    <source>
        <dbReference type="SAM" id="MobiDB-lite"/>
    </source>
</evidence>
<dbReference type="PANTHER" id="PTHR48028">
    <property type="entry name" value="GLYCINE-RICH RNA-BINDING PROTEIN RZ1A"/>
    <property type="match status" value="1"/>
</dbReference>
<evidence type="ECO:0000256" key="6">
    <source>
        <dbReference type="PROSITE-ProRule" id="PRU00176"/>
    </source>
</evidence>
<dbReference type="InterPro" id="IPR051106">
    <property type="entry name" value="RNA-bind/splicing_reg"/>
</dbReference>
<dbReference type="Gene3D" id="3.30.70.330">
    <property type="match status" value="1"/>
</dbReference>
<dbReference type="Pfam" id="PF00076">
    <property type="entry name" value="RRM_1"/>
    <property type="match status" value="1"/>
</dbReference>
<dbReference type="EMBL" id="LC088590">
    <property type="protein sequence ID" value="BAV58278.1"/>
    <property type="molecule type" value="mRNA"/>
</dbReference>
<dbReference type="InterPro" id="IPR035979">
    <property type="entry name" value="RBD_domain_sf"/>
</dbReference>
<evidence type="ECO:0000256" key="5">
    <source>
        <dbReference type="ARBA" id="ARBA00023242"/>
    </source>
</evidence>
<feature type="region of interest" description="Disordered" evidence="7">
    <location>
        <begin position="72"/>
        <end position="161"/>
    </location>
</feature>
<organism evidence="9">
    <name type="scientific">Ulva partita</name>
    <dbReference type="NCBI Taxonomy" id="1605170"/>
    <lineage>
        <taxon>Eukaryota</taxon>
        <taxon>Viridiplantae</taxon>
        <taxon>Chlorophyta</taxon>
        <taxon>core chlorophytes</taxon>
        <taxon>Ulvophyceae</taxon>
        <taxon>OUU clade</taxon>
        <taxon>Ulvales</taxon>
        <taxon>Ulvaceae</taxon>
        <taxon>Ulva</taxon>
    </lineage>
</organism>
<dbReference type="AlphaFoldDB" id="A0A1C9ZPQ7"/>
<evidence type="ECO:0000256" key="3">
    <source>
        <dbReference type="ARBA" id="ARBA00022884"/>
    </source>
</evidence>
<name>A0A1C9ZPQ7_9CHLO</name>
<protein>
    <recommendedName>
        <fullName evidence="8">RRM domain-containing protein</fullName>
    </recommendedName>
</protein>
<evidence type="ECO:0000256" key="2">
    <source>
        <dbReference type="ARBA" id="ARBA00022664"/>
    </source>
</evidence>
<proteinExistence type="evidence at transcript level"/>
<dbReference type="PANTHER" id="PTHR48028:SF4">
    <property type="entry name" value="SC35-LIKE SPLICING FACTOR"/>
    <property type="match status" value="1"/>
</dbReference>
<keyword evidence="4" id="KW-0508">mRNA splicing</keyword>
<dbReference type="InterPro" id="IPR000504">
    <property type="entry name" value="RRM_dom"/>
</dbReference>
<feature type="compositionally biased region" description="Basic and acidic residues" evidence="7">
    <location>
        <begin position="258"/>
        <end position="268"/>
    </location>
</feature>
<dbReference type="GO" id="GO:0006397">
    <property type="term" value="P:mRNA processing"/>
    <property type="evidence" value="ECO:0007669"/>
    <property type="project" value="UniProtKB-KW"/>
</dbReference>
<dbReference type="SUPFAM" id="SSF54928">
    <property type="entry name" value="RNA-binding domain, RBD"/>
    <property type="match status" value="1"/>
</dbReference>
<keyword evidence="2" id="KW-0507">mRNA processing</keyword>
<accession>A0A1C9ZPQ7</accession>
<dbReference type="PROSITE" id="PS50102">
    <property type="entry name" value="RRM"/>
    <property type="match status" value="1"/>
</dbReference>
<feature type="region of interest" description="Disordered" evidence="7">
    <location>
        <begin position="196"/>
        <end position="268"/>
    </location>
</feature>
<evidence type="ECO:0000256" key="4">
    <source>
        <dbReference type="ARBA" id="ARBA00023187"/>
    </source>
</evidence>
<sequence length="268" mass="29688">MIDRKTGRSRGFGFVFLNENASTQDAINNMHGAIVDGRKISVTRAVPETQTMPGTPAPLLAAGKGIRSVRGVRGSAWDSDRHSPLSASRSRSTRHDRGGRYSKSGFAGFTRKRGRSPIDRSFSAHGTARDRSRSWSADRDSRGSSDDSYGAGGREAREKVFPPYEDARSLLMTIATYDDSGFDEYMSKCTALDLSGHEHHDEPHDSTVWRKEHSRRLSPERQDRPPSWPKHVDGPPTGFGGMRGASSSGRESVPNLRGRPERYSRDLR</sequence>
<gene>
    <name evidence="9" type="primary">00342f</name>
</gene>
<keyword evidence="3 6" id="KW-0694">RNA-binding</keyword>
<reference evidence="9" key="1">
    <citation type="submission" date="2015-10" db="EMBL/GenBank/DDBJ databases">
        <title>Evolution of the mating-type locus in an isomorphic haploid-diploid life cycle and isogamy.</title>
        <authorList>
            <person name="Yamazaki T."/>
            <person name="Suzuki R."/>
            <person name="Ichihara K."/>
            <person name="Toyoda A."/>
            <person name="Kuwano K."/>
            <person name="Kawano S."/>
        </authorList>
    </citation>
    <scope>NUCLEOTIDE SEQUENCE</scope>
    <source>
        <strain evidence="9">MGEC-1</strain>
    </source>
</reference>
<dbReference type="GO" id="GO:0008380">
    <property type="term" value="P:RNA splicing"/>
    <property type="evidence" value="ECO:0007669"/>
    <property type="project" value="UniProtKB-KW"/>
</dbReference>
<dbReference type="InterPro" id="IPR012677">
    <property type="entry name" value="Nucleotide-bd_a/b_plait_sf"/>
</dbReference>
<comment type="subcellular location">
    <subcellularLocation>
        <location evidence="1">Nucleus</location>
    </subcellularLocation>
</comment>
<evidence type="ECO:0000259" key="8">
    <source>
        <dbReference type="PROSITE" id="PS50102"/>
    </source>
</evidence>
<dbReference type="GO" id="GO:0003723">
    <property type="term" value="F:RNA binding"/>
    <property type="evidence" value="ECO:0007669"/>
    <property type="project" value="UniProtKB-UniRule"/>
</dbReference>
<dbReference type="GO" id="GO:0005634">
    <property type="term" value="C:nucleus"/>
    <property type="evidence" value="ECO:0007669"/>
    <property type="project" value="UniProtKB-SubCell"/>
</dbReference>
<evidence type="ECO:0000256" key="1">
    <source>
        <dbReference type="ARBA" id="ARBA00004123"/>
    </source>
</evidence>
<feature type="compositionally biased region" description="Basic and acidic residues" evidence="7">
    <location>
        <begin position="196"/>
        <end position="224"/>
    </location>
</feature>
<feature type="domain" description="RRM" evidence="8">
    <location>
        <begin position="1"/>
        <end position="47"/>
    </location>
</feature>
<evidence type="ECO:0000313" key="9">
    <source>
        <dbReference type="EMBL" id="BAV58279.1"/>
    </source>
</evidence>
<dbReference type="EMBL" id="LC088591">
    <property type="protein sequence ID" value="BAV58279.1"/>
    <property type="molecule type" value="mRNA"/>
</dbReference>
<keyword evidence="5" id="KW-0539">Nucleus</keyword>
<feature type="compositionally biased region" description="Basic and acidic residues" evidence="7">
    <location>
        <begin position="127"/>
        <end position="145"/>
    </location>
</feature>